<name>A0A318ZD20_9EURO</name>
<feature type="compositionally biased region" description="Polar residues" evidence="1">
    <location>
        <begin position="63"/>
        <end position="73"/>
    </location>
</feature>
<evidence type="ECO:0000313" key="3">
    <source>
        <dbReference type="EMBL" id="PYH41420.1"/>
    </source>
</evidence>
<feature type="chain" id="PRO_5016426075" evidence="2">
    <location>
        <begin position="22"/>
        <end position="200"/>
    </location>
</feature>
<organism evidence="3 4">
    <name type="scientific">Aspergillus saccharolyticus JOP 1030-1</name>
    <dbReference type="NCBI Taxonomy" id="1450539"/>
    <lineage>
        <taxon>Eukaryota</taxon>
        <taxon>Fungi</taxon>
        <taxon>Dikarya</taxon>
        <taxon>Ascomycota</taxon>
        <taxon>Pezizomycotina</taxon>
        <taxon>Eurotiomycetes</taxon>
        <taxon>Eurotiomycetidae</taxon>
        <taxon>Eurotiales</taxon>
        <taxon>Aspergillaceae</taxon>
        <taxon>Aspergillus</taxon>
        <taxon>Aspergillus subgen. Circumdati</taxon>
    </lineage>
</organism>
<dbReference type="RefSeq" id="XP_025427402.1">
    <property type="nucleotide sequence ID" value="XM_025572205.1"/>
</dbReference>
<evidence type="ECO:0000256" key="2">
    <source>
        <dbReference type="SAM" id="SignalP"/>
    </source>
</evidence>
<dbReference type="EMBL" id="KZ821264">
    <property type="protein sequence ID" value="PYH41420.1"/>
    <property type="molecule type" value="Genomic_DNA"/>
</dbReference>
<dbReference type="GeneID" id="37073433"/>
<keyword evidence="4" id="KW-1185">Reference proteome</keyword>
<gene>
    <name evidence="3" type="ORF">BP01DRAFT_305738</name>
</gene>
<sequence>MKWHQSLLLTWLLAAEKVASAPQITSSATTALRTQFPPAQTERLLIPETQGYYPTSLEREGRPSSQPYPTVTNVPHNLDDLLHNLESPADLIDLLLPDFGDIDLDSPVEAPEPDSTSEEDSPFHRPTGHRPTPTGTDSDDTDDNTEDESDDSDDSPTSAYSTGNASTGTSTTAVPDSKPSEASSPAASSQSTVVPSKLCI</sequence>
<feature type="compositionally biased region" description="Acidic residues" evidence="1">
    <location>
        <begin position="137"/>
        <end position="154"/>
    </location>
</feature>
<feature type="region of interest" description="Disordered" evidence="1">
    <location>
        <begin position="54"/>
        <end position="73"/>
    </location>
</feature>
<feature type="compositionally biased region" description="Low complexity" evidence="1">
    <location>
        <begin position="155"/>
        <end position="173"/>
    </location>
</feature>
<feature type="compositionally biased region" description="Low complexity" evidence="1">
    <location>
        <begin position="180"/>
        <end position="200"/>
    </location>
</feature>
<accession>A0A318ZD20</accession>
<protein>
    <submittedName>
        <fullName evidence="3">Uncharacterized protein</fullName>
    </submittedName>
</protein>
<evidence type="ECO:0000256" key="1">
    <source>
        <dbReference type="SAM" id="MobiDB-lite"/>
    </source>
</evidence>
<feature type="signal peptide" evidence="2">
    <location>
        <begin position="1"/>
        <end position="21"/>
    </location>
</feature>
<keyword evidence="2" id="KW-0732">Signal</keyword>
<proteinExistence type="predicted"/>
<feature type="region of interest" description="Disordered" evidence="1">
    <location>
        <begin position="103"/>
        <end position="200"/>
    </location>
</feature>
<dbReference type="AlphaFoldDB" id="A0A318ZD20"/>
<dbReference type="Proteomes" id="UP000248349">
    <property type="component" value="Unassembled WGS sequence"/>
</dbReference>
<dbReference type="OrthoDB" id="10539689at2759"/>
<reference evidence="3 4" key="1">
    <citation type="submission" date="2016-12" db="EMBL/GenBank/DDBJ databases">
        <title>The genomes of Aspergillus section Nigri reveals drivers in fungal speciation.</title>
        <authorList>
            <consortium name="DOE Joint Genome Institute"/>
            <person name="Vesth T.C."/>
            <person name="Nybo J."/>
            <person name="Theobald S."/>
            <person name="Brandl J."/>
            <person name="Frisvad J.C."/>
            <person name="Nielsen K.F."/>
            <person name="Lyhne E.K."/>
            <person name="Kogle M.E."/>
            <person name="Kuo A."/>
            <person name="Riley R."/>
            <person name="Clum A."/>
            <person name="Nolan M."/>
            <person name="Lipzen A."/>
            <person name="Salamov A."/>
            <person name="Henrissat B."/>
            <person name="Wiebenga A."/>
            <person name="De Vries R.P."/>
            <person name="Grigoriev I.V."/>
            <person name="Mortensen U.H."/>
            <person name="Andersen M.R."/>
            <person name="Baker S.E."/>
        </authorList>
    </citation>
    <scope>NUCLEOTIDE SEQUENCE [LARGE SCALE GENOMIC DNA]</scope>
    <source>
        <strain evidence="3 4">JOP 1030-1</strain>
    </source>
</reference>
<feature type="compositionally biased region" description="Acidic residues" evidence="1">
    <location>
        <begin position="103"/>
        <end position="120"/>
    </location>
</feature>
<evidence type="ECO:0000313" key="4">
    <source>
        <dbReference type="Proteomes" id="UP000248349"/>
    </source>
</evidence>